<reference evidence="1 2" key="1">
    <citation type="submission" date="2013-05" db="EMBL/GenBank/DDBJ databases">
        <title>Draft genome sequence of Rubidibacter lacunae KORDI 51-2.</title>
        <authorList>
            <person name="Choi D.H."/>
            <person name="Noh J.H."/>
            <person name="Kwon K.-K."/>
            <person name="Lee J.-H."/>
            <person name="Ryu J.-Y."/>
        </authorList>
    </citation>
    <scope>NUCLEOTIDE SEQUENCE [LARGE SCALE GENOMIC DNA]</scope>
    <source>
        <strain evidence="1 2">KORDI 51-2</strain>
    </source>
</reference>
<protein>
    <submittedName>
        <fullName evidence="1">Uncharacterized protein</fullName>
    </submittedName>
</protein>
<keyword evidence="2" id="KW-1185">Reference proteome</keyword>
<evidence type="ECO:0000313" key="1">
    <source>
        <dbReference type="EMBL" id="ERN41060.1"/>
    </source>
</evidence>
<dbReference type="EMBL" id="ASSJ01000055">
    <property type="protein sequence ID" value="ERN41060.1"/>
    <property type="molecule type" value="Genomic_DNA"/>
</dbReference>
<accession>U5DMZ0</accession>
<dbReference type="InParanoid" id="U5DMZ0"/>
<evidence type="ECO:0000313" key="2">
    <source>
        <dbReference type="Proteomes" id="UP000016960"/>
    </source>
</evidence>
<organism evidence="1 2">
    <name type="scientific">Rubidibacter lacunae KORDI 51-2</name>
    <dbReference type="NCBI Taxonomy" id="582515"/>
    <lineage>
        <taxon>Bacteria</taxon>
        <taxon>Bacillati</taxon>
        <taxon>Cyanobacteriota</taxon>
        <taxon>Cyanophyceae</taxon>
        <taxon>Oscillatoriophycideae</taxon>
        <taxon>Chroococcales</taxon>
        <taxon>Aphanothecaceae</taxon>
        <taxon>Rubidibacter</taxon>
    </lineage>
</organism>
<sequence>MRIAIRTGQRAAIGRKAFRACLLRSRAYPLLSVAIFCELINFGSRVAAFLCFLLLAANESQCGGKSAETTADVILSRLLLWVFEDLSRAIELH</sequence>
<comment type="caution">
    <text evidence="1">The sequence shown here is derived from an EMBL/GenBank/DDBJ whole genome shotgun (WGS) entry which is preliminary data.</text>
</comment>
<gene>
    <name evidence="1" type="ORF">KR51_00023170</name>
</gene>
<dbReference type="Proteomes" id="UP000016960">
    <property type="component" value="Unassembled WGS sequence"/>
</dbReference>
<dbReference type="AlphaFoldDB" id="U5DMZ0"/>
<name>U5DMZ0_9CHRO</name>
<proteinExistence type="predicted"/>